<dbReference type="Proteomes" id="UP000223968">
    <property type="component" value="Unassembled WGS sequence"/>
</dbReference>
<evidence type="ECO:0000313" key="3">
    <source>
        <dbReference type="Proteomes" id="UP000223968"/>
    </source>
</evidence>
<evidence type="ECO:0000256" key="1">
    <source>
        <dbReference type="SAM" id="MobiDB-lite"/>
    </source>
</evidence>
<protein>
    <submittedName>
        <fullName evidence="2">Uncharacterized protein</fullName>
    </submittedName>
</protein>
<dbReference type="AlphaFoldDB" id="A0A2B7WTJ4"/>
<accession>A0A2B7WTJ4</accession>
<sequence>MVGPKFQRIPRSRISKSPTPQIDNRSSSPHQNPPRYELQFVNDWLLPLFWSFVWLAVLDCIRRITKKLSAQEAGPHRTPSGFRGAAHLRPCQVTQSVQSPPPAHEMCKFWCLFFEFYTDGRVSHWRQAVDKKPSPGALGNPLLLSSHAHDYFLKRHLFALEFLVYLMIRRDCGFASSGCGLIG</sequence>
<name>A0A2B7WTJ4_9EURO</name>
<evidence type="ECO:0000313" key="2">
    <source>
        <dbReference type="EMBL" id="PGG99801.1"/>
    </source>
</evidence>
<organism evidence="2 3">
    <name type="scientific">Helicocarpus griseus UAMH5409</name>
    <dbReference type="NCBI Taxonomy" id="1447875"/>
    <lineage>
        <taxon>Eukaryota</taxon>
        <taxon>Fungi</taxon>
        <taxon>Dikarya</taxon>
        <taxon>Ascomycota</taxon>
        <taxon>Pezizomycotina</taxon>
        <taxon>Eurotiomycetes</taxon>
        <taxon>Eurotiomycetidae</taxon>
        <taxon>Onygenales</taxon>
        <taxon>Ajellomycetaceae</taxon>
        <taxon>Helicocarpus</taxon>
    </lineage>
</organism>
<feature type="compositionally biased region" description="Polar residues" evidence="1">
    <location>
        <begin position="15"/>
        <end position="30"/>
    </location>
</feature>
<dbReference type="EMBL" id="PDNB01000197">
    <property type="protein sequence ID" value="PGG99801.1"/>
    <property type="molecule type" value="Genomic_DNA"/>
</dbReference>
<keyword evidence="3" id="KW-1185">Reference proteome</keyword>
<comment type="caution">
    <text evidence="2">The sequence shown here is derived from an EMBL/GenBank/DDBJ whole genome shotgun (WGS) entry which is preliminary data.</text>
</comment>
<reference evidence="2 3" key="1">
    <citation type="submission" date="2017-10" db="EMBL/GenBank/DDBJ databases">
        <title>Comparative genomics in systemic dimorphic fungi from Ajellomycetaceae.</title>
        <authorList>
            <person name="Munoz J.F."/>
            <person name="Mcewen J.G."/>
            <person name="Clay O.K."/>
            <person name="Cuomo C.A."/>
        </authorList>
    </citation>
    <scope>NUCLEOTIDE SEQUENCE [LARGE SCALE GENOMIC DNA]</scope>
    <source>
        <strain evidence="2 3">UAMH5409</strain>
    </source>
</reference>
<feature type="region of interest" description="Disordered" evidence="1">
    <location>
        <begin position="1"/>
        <end position="31"/>
    </location>
</feature>
<gene>
    <name evidence="2" type="ORF">AJ79_08423</name>
</gene>
<proteinExistence type="predicted"/>